<dbReference type="GO" id="GO:0006355">
    <property type="term" value="P:regulation of DNA-templated transcription"/>
    <property type="evidence" value="ECO:0007669"/>
    <property type="project" value="InterPro"/>
</dbReference>
<reference evidence="6" key="1">
    <citation type="submission" date="2020-07" db="EMBL/GenBank/DDBJ databases">
        <title>novel species isolated from the respiratory tract of Marmot.</title>
        <authorList>
            <person name="Zhang G."/>
        </authorList>
    </citation>
    <scope>NUCLEOTIDE SEQUENCE [LARGE SCALE GENOMIC DNA]</scope>
    <source>
        <strain evidence="6">686</strain>
    </source>
</reference>
<evidence type="ECO:0000256" key="3">
    <source>
        <dbReference type="SAM" id="MobiDB-lite"/>
    </source>
</evidence>
<evidence type="ECO:0000313" key="5">
    <source>
        <dbReference type="EMBL" id="QMT00768.1"/>
    </source>
</evidence>
<dbReference type="InterPro" id="IPR002197">
    <property type="entry name" value="HTH_Fis"/>
</dbReference>
<dbReference type="GO" id="GO:0043565">
    <property type="term" value="F:sequence-specific DNA binding"/>
    <property type="evidence" value="ECO:0007669"/>
    <property type="project" value="InterPro"/>
</dbReference>
<organism evidence="5 6">
    <name type="scientific">Gordonia jinghuaiqii</name>
    <dbReference type="NCBI Taxonomy" id="2758710"/>
    <lineage>
        <taxon>Bacteria</taxon>
        <taxon>Bacillati</taxon>
        <taxon>Actinomycetota</taxon>
        <taxon>Actinomycetes</taxon>
        <taxon>Mycobacteriales</taxon>
        <taxon>Gordoniaceae</taxon>
        <taxon>Gordonia</taxon>
    </lineage>
</organism>
<protein>
    <submittedName>
        <fullName evidence="5">Fis family transcriptional regulator</fullName>
    </submittedName>
</protein>
<dbReference type="EMBL" id="CP059491">
    <property type="protein sequence ID" value="QMT00768.1"/>
    <property type="molecule type" value="Genomic_DNA"/>
</dbReference>
<keyword evidence="2" id="KW-0067">ATP-binding</keyword>
<name>A0A7D7QWT0_9ACTN</name>
<dbReference type="Gene3D" id="3.30.450.40">
    <property type="match status" value="1"/>
</dbReference>
<evidence type="ECO:0000256" key="1">
    <source>
        <dbReference type="ARBA" id="ARBA00022741"/>
    </source>
</evidence>
<dbReference type="KEGG" id="gji:H1R19_18050"/>
<dbReference type="Proteomes" id="UP000515663">
    <property type="component" value="Chromosome"/>
</dbReference>
<proteinExistence type="predicted"/>
<dbReference type="Gene3D" id="1.10.8.60">
    <property type="match status" value="1"/>
</dbReference>
<feature type="region of interest" description="Disordered" evidence="3">
    <location>
        <begin position="319"/>
        <end position="339"/>
    </location>
</feature>
<evidence type="ECO:0000256" key="2">
    <source>
        <dbReference type="ARBA" id="ARBA00022840"/>
    </source>
</evidence>
<dbReference type="PROSITE" id="PS50045">
    <property type="entry name" value="SIGMA54_INTERACT_4"/>
    <property type="match status" value="1"/>
</dbReference>
<dbReference type="InterPro" id="IPR027417">
    <property type="entry name" value="P-loop_NTPase"/>
</dbReference>
<feature type="domain" description="Sigma-54 factor interaction" evidence="4">
    <location>
        <begin position="442"/>
        <end position="500"/>
    </location>
</feature>
<sequence length="573" mass="59411">MATTVIRVGAGPIAPAPRLSFTGDVCHVGVIDTVDTTPDRTPRRTVIEQSWRRSALSGVRPGDATPTRLRDIAAADPLLDAARPVLDAAASRLADTDVSLLLVDSDCRMVTRVAFGTAVERRLDEIGATPGVPFGEDVVGTTALGTPAETRGGVVVNSSEHYLEQFKSISCFGQPIIHPATRRLAGIICMSEVADRINPLAVPVVNGIVADIADRLLDRSRAHQRCVLDAFQRAAPRRDVAVAAIGDDLQLTNALAAELLSPADIGALRIVAGDPALRPTVLPLTLVSGADVEIVVEPVSGARGAALFRFRPVLVPPATRSAPTGAPSQTSVAVTGEPGTGRSTHAAALAADAGGSAVVVDVADELIGGRPPDIPAYVGRARSLGVPLVIDGVDLLDGRSVALLGSVAVASSQAAPLILVGGPRDQASPGVAALIARCATQVDLPPLRHRTSELAALASTVLTDIDPALTLSALATDALLCDDWPGNFPELGAVLRWGAASCRARSARVVEPADLPPDYRTTSRAAHLSGREQAERTAIVEALDRARGNKVHAARALGISRTTLYARMRALGI</sequence>
<evidence type="ECO:0000259" key="4">
    <source>
        <dbReference type="PROSITE" id="PS50045"/>
    </source>
</evidence>
<evidence type="ECO:0000313" key="6">
    <source>
        <dbReference type="Proteomes" id="UP000515663"/>
    </source>
</evidence>
<keyword evidence="1" id="KW-0547">Nucleotide-binding</keyword>
<dbReference type="InterPro" id="IPR029016">
    <property type="entry name" value="GAF-like_dom_sf"/>
</dbReference>
<dbReference type="SUPFAM" id="SSF52540">
    <property type="entry name" value="P-loop containing nucleoside triphosphate hydrolases"/>
    <property type="match status" value="1"/>
</dbReference>
<dbReference type="SUPFAM" id="SSF46689">
    <property type="entry name" value="Homeodomain-like"/>
    <property type="match status" value="1"/>
</dbReference>
<dbReference type="AlphaFoldDB" id="A0A7D7QWT0"/>
<dbReference type="Gene3D" id="1.10.10.60">
    <property type="entry name" value="Homeodomain-like"/>
    <property type="match status" value="1"/>
</dbReference>
<dbReference type="PANTHER" id="PTHR32071">
    <property type="entry name" value="TRANSCRIPTIONAL REGULATORY PROTEIN"/>
    <property type="match status" value="1"/>
</dbReference>
<dbReference type="Pfam" id="PF02954">
    <property type="entry name" value="HTH_8"/>
    <property type="match status" value="1"/>
</dbReference>
<dbReference type="PANTHER" id="PTHR32071:SF122">
    <property type="entry name" value="SIGMA FACTOR"/>
    <property type="match status" value="1"/>
</dbReference>
<gene>
    <name evidence="5" type="ORF">H1R19_18050</name>
</gene>
<accession>A0A7D7QWT0</accession>
<dbReference type="PRINTS" id="PR01590">
    <property type="entry name" value="HTHFIS"/>
</dbReference>
<dbReference type="GO" id="GO:0005524">
    <property type="term" value="F:ATP binding"/>
    <property type="evidence" value="ECO:0007669"/>
    <property type="project" value="UniProtKB-KW"/>
</dbReference>
<dbReference type="InterPro" id="IPR009057">
    <property type="entry name" value="Homeodomain-like_sf"/>
</dbReference>
<dbReference type="InterPro" id="IPR002078">
    <property type="entry name" value="Sigma_54_int"/>
</dbReference>
<keyword evidence="6" id="KW-1185">Reference proteome</keyword>